<keyword evidence="2" id="KW-1185">Reference proteome</keyword>
<evidence type="ECO:0000313" key="1">
    <source>
        <dbReference type="EMBL" id="ALJ00164.1"/>
    </source>
</evidence>
<dbReference type="EMBL" id="CP012643">
    <property type="protein sequence ID" value="ALJ00164.1"/>
    <property type="molecule type" value="Genomic_DNA"/>
</dbReference>
<dbReference type="Proteomes" id="UP000061382">
    <property type="component" value="Chromosome"/>
</dbReference>
<evidence type="ECO:0000313" key="2">
    <source>
        <dbReference type="Proteomes" id="UP000061382"/>
    </source>
</evidence>
<sequence length="84" mass="9632">MLLADEKIQAISTQLSLCSRFPGAIVFPQRGTEEWTDWGFTNAVQVKLEKGTQELTLPFDPANENMNSEINRTMLDYLRLTRIQ</sequence>
<dbReference type="RefSeq" id="WP_062544713.1">
    <property type="nucleotide sequence ID" value="NZ_CP012643.1"/>
</dbReference>
<dbReference type="KEGG" id="rti:DC20_15820"/>
<dbReference type="Gene3D" id="2.60.120.260">
    <property type="entry name" value="Galactose-binding domain-like"/>
    <property type="match status" value="1"/>
</dbReference>
<name>A0A0P0CEA3_9BACT</name>
<gene>
    <name evidence="1" type="ORF">DC20_15820</name>
</gene>
<protein>
    <submittedName>
        <fullName evidence="1">Uncharacterized protein</fullName>
    </submittedName>
</protein>
<accession>A0A0P0CEA3</accession>
<dbReference type="AlphaFoldDB" id="A0A0P0CEA3"/>
<dbReference type="STRING" id="512763.DC20_15820"/>
<proteinExistence type="predicted"/>
<dbReference type="PATRIC" id="fig|512763.3.peg.3478"/>
<dbReference type="OrthoDB" id="49490at2"/>
<reference evidence="1" key="1">
    <citation type="submission" date="2015-08" db="EMBL/GenBank/DDBJ databases">
        <title>Complete genome sequence of Rufibacter tibetensis strain 1351t, a radiation-resistant bacterium from tibet plateau.</title>
        <authorList>
            <person name="Dai J."/>
        </authorList>
    </citation>
    <scope>NUCLEOTIDE SEQUENCE [LARGE SCALE GENOMIC DNA]</scope>
    <source>
        <strain evidence="1">1351</strain>
    </source>
</reference>
<organism evidence="1 2">
    <name type="scientific">Rufibacter tibetensis</name>
    <dbReference type="NCBI Taxonomy" id="512763"/>
    <lineage>
        <taxon>Bacteria</taxon>
        <taxon>Pseudomonadati</taxon>
        <taxon>Bacteroidota</taxon>
        <taxon>Cytophagia</taxon>
        <taxon>Cytophagales</taxon>
        <taxon>Hymenobacteraceae</taxon>
        <taxon>Rufibacter</taxon>
    </lineage>
</organism>